<organism evidence="1 2">
    <name type="scientific">Popillia japonica</name>
    <name type="common">Japanese beetle</name>
    <dbReference type="NCBI Taxonomy" id="7064"/>
    <lineage>
        <taxon>Eukaryota</taxon>
        <taxon>Metazoa</taxon>
        <taxon>Ecdysozoa</taxon>
        <taxon>Arthropoda</taxon>
        <taxon>Hexapoda</taxon>
        <taxon>Insecta</taxon>
        <taxon>Pterygota</taxon>
        <taxon>Neoptera</taxon>
        <taxon>Endopterygota</taxon>
        <taxon>Coleoptera</taxon>
        <taxon>Polyphaga</taxon>
        <taxon>Scarabaeiformia</taxon>
        <taxon>Scarabaeidae</taxon>
        <taxon>Rutelinae</taxon>
        <taxon>Popillia</taxon>
    </lineage>
</organism>
<dbReference type="AlphaFoldDB" id="A0AAW1KKG4"/>
<reference evidence="1 2" key="1">
    <citation type="journal article" date="2024" name="BMC Genomics">
        <title>De novo assembly and annotation of Popillia japonica's genome with initial clues to its potential as an invasive pest.</title>
        <authorList>
            <person name="Cucini C."/>
            <person name="Boschi S."/>
            <person name="Funari R."/>
            <person name="Cardaioli E."/>
            <person name="Iannotti N."/>
            <person name="Marturano G."/>
            <person name="Paoli F."/>
            <person name="Bruttini M."/>
            <person name="Carapelli A."/>
            <person name="Frati F."/>
            <person name="Nardi F."/>
        </authorList>
    </citation>
    <scope>NUCLEOTIDE SEQUENCE [LARGE SCALE GENOMIC DNA]</scope>
    <source>
        <strain evidence="1">DMR45628</strain>
    </source>
</reference>
<protein>
    <recommendedName>
        <fullName evidence="3">BED-type domain-containing protein</fullName>
    </recommendedName>
</protein>
<name>A0AAW1KKG4_POPJA</name>
<accession>A0AAW1KKG4</accession>
<comment type="caution">
    <text evidence="1">The sequence shown here is derived from an EMBL/GenBank/DDBJ whole genome shotgun (WGS) entry which is preliminary data.</text>
</comment>
<gene>
    <name evidence="1" type="ORF">QE152_g22545</name>
</gene>
<evidence type="ECO:0000313" key="2">
    <source>
        <dbReference type="Proteomes" id="UP001458880"/>
    </source>
</evidence>
<evidence type="ECO:0000313" key="1">
    <source>
        <dbReference type="EMBL" id="KAK9719694.1"/>
    </source>
</evidence>
<dbReference type="Proteomes" id="UP001458880">
    <property type="component" value="Unassembled WGS sequence"/>
</dbReference>
<sequence length="123" mass="13909">MNPSVSQFEPKKKVFCFNWLKNEDFKHWVVPIPNSKNLCKCSACGKTLSCGKSELQKHASSFKHQKNIKLKASNKTLTALMTKANNEKAEQLKHEKAVKKAEIVIASYIAEHNIAFSNVEYLA</sequence>
<dbReference type="EMBL" id="JASPKY010000217">
    <property type="protein sequence ID" value="KAK9719694.1"/>
    <property type="molecule type" value="Genomic_DNA"/>
</dbReference>
<proteinExistence type="predicted"/>
<keyword evidence="2" id="KW-1185">Reference proteome</keyword>
<evidence type="ECO:0008006" key="3">
    <source>
        <dbReference type="Google" id="ProtNLM"/>
    </source>
</evidence>